<dbReference type="Proteomes" id="UP000265520">
    <property type="component" value="Unassembled WGS sequence"/>
</dbReference>
<feature type="non-terminal residue" evidence="2">
    <location>
        <position position="136"/>
    </location>
</feature>
<reference evidence="2 3" key="1">
    <citation type="journal article" date="2018" name="Front. Plant Sci.">
        <title>Red Clover (Trifolium pratense) and Zigzag Clover (T. medium) - A Picture of Genomic Similarities and Differences.</title>
        <authorList>
            <person name="Dluhosova J."/>
            <person name="Istvanek J."/>
            <person name="Nedelnik J."/>
            <person name="Repkova J."/>
        </authorList>
    </citation>
    <scope>NUCLEOTIDE SEQUENCE [LARGE SCALE GENOMIC DNA]</scope>
    <source>
        <strain evidence="3">cv. 10/8</strain>
        <tissue evidence="2">Leaf</tissue>
    </source>
</reference>
<sequence length="136" mass="15013">STEEVAELEANEDEICRTLTGNIVKKWPRKDKLSSTKLTAKYALLNKIVVVNWVPTTHSSDVATGLSILVKGDIPCTRKSTLSLDHRLKALDENKFKVDHVIQALELEENPEAVVAEQKEEEDVAAANSDAGDEDE</sequence>
<organism evidence="2 3">
    <name type="scientific">Trifolium medium</name>
    <dbReference type="NCBI Taxonomy" id="97028"/>
    <lineage>
        <taxon>Eukaryota</taxon>
        <taxon>Viridiplantae</taxon>
        <taxon>Streptophyta</taxon>
        <taxon>Embryophyta</taxon>
        <taxon>Tracheophyta</taxon>
        <taxon>Spermatophyta</taxon>
        <taxon>Magnoliopsida</taxon>
        <taxon>eudicotyledons</taxon>
        <taxon>Gunneridae</taxon>
        <taxon>Pentapetalae</taxon>
        <taxon>rosids</taxon>
        <taxon>fabids</taxon>
        <taxon>Fabales</taxon>
        <taxon>Fabaceae</taxon>
        <taxon>Papilionoideae</taxon>
        <taxon>50 kb inversion clade</taxon>
        <taxon>NPAAA clade</taxon>
        <taxon>Hologalegina</taxon>
        <taxon>IRL clade</taxon>
        <taxon>Trifolieae</taxon>
        <taxon>Trifolium</taxon>
    </lineage>
</organism>
<name>A0A392PNQ0_9FABA</name>
<accession>A0A392PNQ0</accession>
<keyword evidence="3" id="KW-1185">Reference proteome</keyword>
<proteinExistence type="predicted"/>
<feature type="region of interest" description="Disordered" evidence="1">
    <location>
        <begin position="112"/>
        <end position="136"/>
    </location>
</feature>
<protein>
    <submittedName>
        <fullName evidence="2">Envelope-like protein</fullName>
    </submittedName>
</protein>
<dbReference type="AlphaFoldDB" id="A0A392PNQ0"/>
<feature type="non-terminal residue" evidence="2">
    <location>
        <position position="1"/>
    </location>
</feature>
<comment type="caution">
    <text evidence="2">The sequence shown here is derived from an EMBL/GenBank/DDBJ whole genome shotgun (WGS) entry which is preliminary data.</text>
</comment>
<evidence type="ECO:0000313" key="2">
    <source>
        <dbReference type="EMBL" id="MCI13444.1"/>
    </source>
</evidence>
<evidence type="ECO:0000313" key="3">
    <source>
        <dbReference type="Proteomes" id="UP000265520"/>
    </source>
</evidence>
<evidence type="ECO:0000256" key="1">
    <source>
        <dbReference type="SAM" id="MobiDB-lite"/>
    </source>
</evidence>
<dbReference type="EMBL" id="LXQA010088258">
    <property type="protein sequence ID" value="MCI13444.1"/>
    <property type="molecule type" value="Genomic_DNA"/>
</dbReference>